<evidence type="ECO:0008006" key="3">
    <source>
        <dbReference type="Google" id="ProtNLM"/>
    </source>
</evidence>
<accession>A0A397SX26</accession>
<name>A0A397SX26_9GLOM</name>
<proteinExistence type="predicted"/>
<dbReference type="AlphaFoldDB" id="A0A397SX26"/>
<dbReference type="EMBL" id="QKYT01000172">
    <property type="protein sequence ID" value="RIA90760.1"/>
    <property type="molecule type" value="Genomic_DNA"/>
</dbReference>
<protein>
    <recommendedName>
        <fullName evidence="3">F-box domain-containing protein</fullName>
    </recommendedName>
</protein>
<gene>
    <name evidence="1" type="ORF">C1645_822982</name>
</gene>
<evidence type="ECO:0000313" key="2">
    <source>
        <dbReference type="Proteomes" id="UP000265703"/>
    </source>
</evidence>
<comment type="caution">
    <text evidence="1">The sequence shown here is derived from an EMBL/GenBank/DDBJ whole genome shotgun (WGS) entry which is preliminary data.</text>
</comment>
<evidence type="ECO:0000313" key="1">
    <source>
        <dbReference type="EMBL" id="RIA90760.1"/>
    </source>
</evidence>
<dbReference type="OrthoDB" id="2305901at2759"/>
<reference evidence="1 2" key="1">
    <citation type="submission" date="2018-06" db="EMBL/GenBank/DDBJ databases">
        <title>Comparative genomics reveals the genomic features of Rhizophagus irregularis, R. cerebriforme, R. diaphanum and Gigaspora rosea, and their symbiotic lifestyle signature.</title>
        <authorList>
            <person name="Morin E."/>
            <person name="San Clemente H."/>
            <person name="Chen E.C.H."/>
            <person name="De La Providencia I."/>
            <person name="Hainaut M."/>
            <person name="Kuo A."/>
            <person name="Kohler A."/>
            <person name="Murat C."/>
            <person name="Tang N."/>
            <person name="Roy S."/>
            <person name="Loubradou J."/>
            <person name="Henrissat B."/>
            <person name="Grigoriev I.V."/>
            <person name="Corradi N."/>
            <person name="Roux C."/>
            <person name="Martin F.M."/>
        </authorList>
    </citation>
    <scope>NUCLEOTIDE SEQUENCE [LARGE SCALE GENOMIC DNA]</scope>
    <source>
        <strain evidence="1 2">DAOM 227022</strain>
    </source>
</reference>
<sequence length="294" mass="34794">MDTNSGNIFTKIDVEIQEKQQTELPEIQQTKEGIYNSIMERCWKECLDFFKKNNQLPKGYLIPELTNEIKQYFHNDYKTLHSCILVNRLWCRLAIPLLWEDPFSMKCSKNYHFIEIYLHYLNDDDKTKLNEYKINGINKVFEQLNVLESIHILYCNFNSDVIQQIINITKLFKLKTLVMNEKLQIESLQLLQKSGDYLENIGFASMSVELKQHFKSIIKYCTKIQFCDFFEFDIQNINLAFGLIKSVGQNLNYLSIIDQMSYDDTSSIVLLNLGQILPNSKLEYLRIYYETEKS</sequence>
<dbReference type="Proteomes" id="UP000265703">
    <property type="component" value="Unassembled WGS sequence"/>
</dbReference>
<keyword evidence="2" id="KW-1185">Reference proteome</keyword>
<organism evidence="1 2">
    <name type="scientific">Glomus cerebriforme</name>
    <dbReference type="NCBI Taxonomy" id="658196"/>
    <lineage>
        <taxon>Eukaryota</taxon>
        <taxon>Fungi</taxon>
        <taxon>Fungi incertae sedis</taxon>
        <taxon>Mucoromycota</taxon>
        <taxon>Glomeromycotina</taxon>
        <taxon>Glomeromycetes</taxon>
        <taxon>Glomerales</taxon>
        <taxon>Glomeraceae</taxon>
        <taxon>Glomus</taxon>
    </lineage>
</organism>